<sequence length="220" mass="25241">MMLRSFLGKVQYCLSVLFAPRRSPIHSNNFSEDQVGRAIEVPDDVLEGHFVVLANNGTDEEIKRFIVALHYLNDPPFLRLLERAREEYGFTQKGVLVIPCNPQELEKILEEPREVSEMEEVNRFNTITSYTEESAFRQRKMMVEALHSQLECLKDFFSMLSLVFILVAYATVASLPPRRCYSTKATCDDPLITAVVFGGCPLYIPIGKFQHEIPIRQSNY</sequence>
<dbReference type="Pfam" id="PF02519">
    <property type="entry name" value="Auxin_inducible"/>
    <property type="match status" value="1"/>
</dbReference>
<comment type="similarity">
    <text evidence="1">Belongs to the ARG7 family.</text>
</comment>
<evidence type="ECO:0000256" key="2">
    <source>
        <dbReference type="SAM" id="Phobius"/>
    </source>
</evidence>
<dbReference type="Proteomes" id="UP001359559">
    <property type="component" value="Unassembled WGS sequence"/>
</dbReference>
<evidence type="ECO:0000313" key="4">
    <source>
        <dbReference type="Proteomes" id="UP001359559"/>
    </source>
</evidence>
<dbReference type="InterPro" id="IPR003676">
    <property type="entry name" value="SAUR_fam"/>
</dbReference>
<gene>
    <name evidence="3" type="ORF">RJT34_22529</name>
</gene>
<comment type="caution">
    <text evidence="3">The sequence shown here is derived from an EMBL/GenBank/DDBJ whole genome shotgun (WGS) entry which is preliminary data.</text>
</comment>
<dbReference type="PANTHER" id="PTHR31374">
    <property type="entry name" value="AUXIN-INDUCED PROTEIN-LIKE-RELATED"/>
    <property type="match status" value="1"/>
</dbReference>
<dbReference type="EMBL" id="JAYKXN010000006">
    <property type="protein sequence ID" value="KAK7277515.1"/>
    <property type="molecule type" value="Genomic_DNA"/>
</dbReference>
<keyword evidence="2" id="KW-0812">Transmembrane</keyword>
<evidence type="ECO:0000256" key="1">
    <source>
        <dbReference type="ARBA" id="ARBA00006974"/>
    </source>
</evidence>
<organism evidence="3 4">
    <name type="scientific">Clitoria ternatea</name>
    <name type="common">Butterfly pea</name>
    <dbReference type="NCBI Taxonomy" id="43366"/>
    <lineage>
        <taxon>Eukaryota</taxon>
        <taxon>Viridiplantae</taxon>
        <taxon>Streptophyta</taxon>
        <taxon>Embryophyta</taxon>
        <taxon>Tracheophyta</taxon>
        <taxon>Spermatophyta</taxon>
        <taxon>Magnoliopsida</taxon>
        <taxon>eudicotyledons</taxon>
        <taxon>Gunneridae</taxon>
        <taxon>Pentapetalae</taxon>
        <taxon>rosids</taxon>
        <taxon>fabids</taxon>
        <taxon>Fabales</taxon>
        <taxon>Fabaceae</taxon>
        <taxon>Papilionoideae</taxon>
        <taxon>50 kb inversion clade</taxon>
        <taxon>NPAAA clade</taxon>
        <taxon>indigoferoid/millettioid clade</taxon>
        <taxon>Phaseoleae</taxon>
        <taxon>Clitoria</taxon>
    </lineage>
</organism>
<proteinExistence type="inferred from homology"/>
<feature type="transmembrane region" description="Helical" evidence="2">
    <location>
        <begin position="156"/>
        <end position="175"/>
    </location>
</feature>
<protein>
    <submittedName>
        <fullName evidence="3">Uncharacterized protein</fullName>
    </submittedName>
</protein>
<reference evidence="3 4" key="1">
    <citation type="submission" date="2024-01" db="EMBL/GenBank/DDBJ databases">
        <title>The genomes of 5 underutilized Papilionoideae crops provide insights into root nodulation and disease resistance.</title>
        <authorList>
            <person name="Yuan L."/>
        </authorList>
    </citation>
    <scope>NUCLEOTIDE SEQUENCE [LARGE SCALE GENOMIC DNA]</scope>
    <source>
        <strain evidence="3">LY-2023</strain>
        <tissue evidence="3">Leaf</tissue>
    </source>
</reference>
<dbReference type="PANTHER" id="PTHR31374:SF188">
    <property type="entry name" value="SAUR-LIKE AUXIN-RESPONSIVE FAMILY PROTEIN"/>
    <property type="match status" value="1"/>
</dbReference>
<dbReference type="GO" id="GO:0009733">
    <property type="term" value="P:response to auxin"/>
    <property type="evidence" value="ECO:0007669"/>
    <property type="project" value="InterPro"/>
</dbReference>
<keyword evidence="4" id="KW-1185">Reference proteome</keyword>
<name>A0AAN9FQC5_CLITE</name>
<keyword evidence="2" id="KW-1133">Transmembrane helix</keyword>
<evidence type="ECO:0000313" key="3">
    <source>
        <dbReference type="EMBL" id="KAK7277515.1"/>
    </source>
</evidence>
<accession>A0AAN9FQC5</accession>
<dbReference type="AlphaFoldDB" id="A0AAN9FQC5"/>
<keyword evidence="2" id="KW-0472">Membrane</keyword>